<dbReference type="GO" id="GO:0020037">
    <property type="term" value="F:heme binding"/>
    <property type="evidence" value="ECO:0007669"/>
    <property type="project" value="TreeGrafter"/>
</dbReference>
<keyword evidence="9" id="KW-1185">Reference proteome</keyword>
<keyword evidence="5 6" id="KW-0472">Membrane</keyword>
<feature type="transmembrane region" description="Helical" evidence="6">
    <location>
        <begin position="21"/>
        <end position="39"/>
    </location>
</feature>
<dbReference type="Proteomes" id="UP000070250">
    <property type="component" value="Chromosome"/>
</dbReference>
<dbReference type="EMBL" id="CP011971">
    <property type="protein sequence ID" value="AMN48047.1"/>
    <property type="molecule type" value="Genomic_DNA"/>
</dbReference>
<gene>
    <name evidence="8" type="ORF">ACG33_13255</name>
</gene>
<evidence type="ECO:0000313" key="8">
    <source>
        <dbReference type="EMBL" id="AMN48047.1"/>
    </source>
</evidence>
<name>A0A127FCB9_STEDE</name>
<evidence type="ECO:0000256" key="3">
    <source>
        <dbReference type="ARBA" id="ARBA00022692"/>
    </source>
</evidence>
<evidence type="ECO:0000256" key="1">
    <source>
        <dbReference type="ARBA" id="ARBA00004651"/>
    </source>
</evidence>
<sequence length="184" mass="20368">MKPVSTVSASSAETVRVWDPLVRIFHWSLVLVFFGAYALGDDGDWWHQALGYTALGLVAFRLAWGLVGTQYARFSSFVPTPRKMISYLKDLVARREARHLGHNPAGAVMIVALLLMLIGTGTTGWLLTSDAFWGSEALEEVHEGFANGTLFLVGLHIVGVIFSSLRHRENLVRAMVTGRKRVKD</sequence>
<feature type="transmembrane region" description="Helical" evidence="6">
    <location>
        <begin position="104"/>
        <end position="125"/>
    </location>
</feature>
<keyword evidence="2" id="KW-1003">Cell membrane</keyword>
<dbReference type="InterPro" id="IPR051542">
    <property type="entry name" value="Hydrogenase_cytochrome"/>
</dbReference>
<evidence type="ECO:0000256" key="2">
    <source>
        <dbReference type="ARBA" id="ARBA00022475"/>
    </source>
</evidence>
<dbReference type="Gene3D" id="1.20.950.20">
    <property type="entry name" value="Transmembrane di-heme cytochromes, Chain C"/>
    <property type="match status" value="1"/>
</dbReference>
<dbReference type="GO" id="GO:0022904">
    <property type="term" value="P:respiratory electron transport chain"/>
    <property type="evidence" value="ECO:0007669"/>
    <property type="project" value="InterPro"/>
</dbReference>
<evidence type="ECO:0000313" key="9">
    <source>
        <dbReference type="Proteomes" id="UP000070250"/>
    </source>
</evidence>
<proteinExistence type="predicted"/>
<reference evidence="8 9" key="1">
    <citation type="submission" date="2015-06" db="EMBL/GenBank/DDBJ databases">
        <title>A Comprehensive Approach to Explore the Metabolic and Phylogenetic Diversity of Bacterial Steroid Degradation in the Environment: Testosterone as an Example.</title>
        <authorList>
            <person name="Yang F.-C."/>
            <person name="Chen Y.-L."/>
            <person name="Yu C.-P."/>
            <person name="Tang S.-L."/>
            <person name="Wang P.-H."/>
            <person name="Ismail W."/>
            <person name="Wang C.-H."/>
            <person name="Yang C.-Y."/>
            <person name="Chiang Y.-R."/>
        </authorList>
    </citation>
    <scope>NUCLEOTIDE SEQUENCE [LARGE SCALE GENOMIC DNA]</scope>
    <source>
        <strain evidence="8 9">DSM 18526</strain>
    </source>
</reference>
<feature type="domain" description="Cytochrome b561 bacterial/Ni-hydrogenase" evidence="7">
    <location>
        <begin position="17"/>
        <end position="178"/>
    </location>
</feature>
<comment type="subcellular location">
    <subcellularLocation>
        <location evidence="1">Cell membrane</location>
        <topology evidence="1">Multi-pass membrane protein</topology>
    </subcellularLocation>
</comment>
<dbReference type="OrthoDB" id="196472at2"/>
<feature type="transmembrane region" description="Helical" evidence="6">
    <location>
        <begin position="145"/>
        <end position="165"/>
    </location>
</feature>
<accession>A0A127FCB9</accession>
<evidence type="ECO:0000256" key="4">
    <source>
        <dbReference type="ARBA" id="ARBA00022989"/>
    </source>
</evidence>
<dbReference type="InterPro" id="IPR016174">
    <property type="entry name" value="Di-haem_cyt_TM"/>
</dbReference>
<feature type="transmembrane region" description="Helical" evidence="6">
    <location>
        <begin position="45"/>
        <end position="67"/>
    </location>
</feature>
<dbReference type="Pfam" id="PF01292">
    <property type="entry name" value="Ni_hydr_CYTB"/>
    <property type="match status" value="1"/>
</dbReference>
<dbReference type="RefSeq" id="WP_066921906.1">
    <property type="nucleotide sequence ID" value="NZ_CP011971.1"/>
</dbReference>
<dbReference type="PANTHER" id="PTHR30485">
    <property type="entry name" value="NI/FE-HYDROGENASE 1 B-TYPE CYTOCHROME SUBUNIT"/>
    <property type="match status" value="1"/>
</dbReference>
<evidence type="ECO:0000256" key="6">
    <source>
        <dbReference type="SAM" id="Phobius"/>
    </source>
</evidence>
<keyword evidence="4 6" id="KW-1133">Transmembrane helix</keyword>
<evidence type="ECO:0000256" key="5">
    <source>
        <dbReference type="ARBA" id="ARBA00023136"/>
    </source>
</evidence>
<organism evidence="8 9">
    <name type="scientific">Steroidobacter denitrificans</name>
    <dbReference type="NCBI Taxonomy" id="465721"/>
    <lineage>
        <taxon>Bacteria</taxon>
        <taxon>Pseudomonadati</taxon>
        <taxon>Pseudomonadota</taxon>
        <taxon>Gammaproteobacteria</taxon>
        <taxon>Steroidobacterales</taxon>
        <taxon>Steroidobacteraceae</taxon>
        <taxon>Steroidobacter</taxon>
    </lineage>
</organism>
<evidence type="ECO:0000259" key="7">
    <source>
        <dbReference type="Pfam" id="PF01292"/>
    </source>
</evidence>
<dbReference type="GO" id="GO:0005886">
    <property type="term" value="C:plasma membrane"/>
    <property type="evidence" value="ECO:0007669"/>
    <property type="project" value="UniProtKB-SubCell"/>
</dbReference>
<dbReference type="AlphaFoldDB" id="A0A127FCB9"/>
<protein>
    <submittedName>
        <fullName evidence="8">Cytochrome B561</fullName>
    </submittedName>
</protein>
<dbReference type="STRING" id="465721.ACG33_13255"/>
<dbReference type="PATRIC" id="fig|465721.4.peg.2835"/>
<dbReference type="SUPFAM" id="SSF81342">
    <property type="entry name" value="Transmembrane di-heme cytochromes"/>
    <property type="match status" value="1"/>
</dbReference>
<keyword evidence="3 6" id="KW-0812">Transmembrane</keyword>
<dbReference type="KEGG" id="sdf:ACG33_13255"/>
<dbReference type="InterPro" id="IPR011577">
    <property type="entry name" value="Cyt_b561_bac/Ni-Hgenase"/>
</dbReference>
<dbReference type="PANTHER" id="PTHR30485:SF2">
    <property type="entry name" value="BLL0597 PROTEIN"/>
    <property type="match status" value="1"/>
</dbReference>
<dbReference type="GO" id="GO:0009055">
    <property type="term" value="F:electron transfer activity"/>
    <property type="evidence" value="ECO:0007669"/>
    <property type="project" value="InterPro"/>
</dbReference>